<feature type="region of interest" description="Disordered" evidence="2">
    <location>
        <begin position="476"/>
        <end position="515"/>
    </location>
</feature>
<protein>
    <recommendedName>
        <fullName evidence="3">Bacterial transcriptional activator domain-containing protein</fullName>
    </recommendedName>
</protein>
<dbReference type="InterPro" id="IPR005158">
    <property type="entry name" value="BTAD"/>
</dbReference>
<feature type="region of interest" description="Disordered" evidence="2">
    <location>
        <begin position="380"/>
        <end position="459"/>
    </location>
</feature>
<dbReference type="SUPFAM" id="SSF52540">
    <property type="entry name" value="P-loop containing nucleoside triphosphate hydrolases"/>
    <property type="match status" value="1"/>
</dbReference>
<feature type="compositionally biased region" description="Basic and acidic residues" evidence="2">
    <location>
        <begin position="412"/>
        <end position="425"/>
    </location>
</feature>
<dbReference type="SMART" id="SM01043">
    <property type="entry name" value="BTAD"/>
    <property type="match status" value="1"/>
</dbReference>
<feature type="compositionally biased region" description="Gly residues" evidence="2">
    <location>
        <begin position="482"/>
        <end position="493"/>
    </location>
</feature>
<evidence type="ECO:0000256" key="2">
    <source>
        <dbReference type="SAM" id="MobiDB-lite"/>
    </source>
</evidence>
<evidence type="ECO:0000259" key="3">
    <source>
        <dbReference type="SMART" id="SM01043"/>
    </source>
</evidence>
<feature type="domain" description="Bacterial transcriptional activator" evidence="3">
    <location>
        <begin position="8"/>
        <end position="146"/>
    </location>
</feature>
<feature type="region of interest" description="Disordered" evidence="2">
    <location>
        <begin position="304"/>
        <end position="343"/>
    </location>
</feature>
<reference evidence="4 5" key="1">
    <citation type="submission" date="2020-08" db="EMBL/GenBank/DDBJ databases">
        <title>Sequencing the genomes of 1000 actinobacteria strains.</title>
        <authorList>
            <person name="Klenk H.-P."/>
        </authorList>
    </citation>
    <scope>NUCLEOTIDE SEQUENCE [LARGE SCALE GENOMIC DNA]</scope>
    <source>
        <strain evidence="4 5">DSM 40483</strain>
    </source>
</reference>
<dbReference type="PANTHER" id="PTHR47691">
    <property type="entry name" value="REGULATOR-RELATED"/>
    <property type="match status" value="1"/>
</dbReference>
<dbReference type="Gene3D" id="3.40.50.300">
    <property type="entry name" value="P-loop containing nucleotide triphosphate hydrolases"/>
    <property type="match status" value="1"/>
</dbReference>
<dbReference type="AlphaFoldDB" id="A0A7W7DGD2"/>
<dbReference type="Proteomes" id="UP000565089">
    <property type="component" value="Unassembled WGS sequence"/>
</dbReference>
<dbReference type="InterPro" id="IPR027417">
    <property type="entry name" value="P-loop_NTPase"/>
</dbReference>
<organism evidence="4 5">
    <name type="scientific">Streptomyces luteogriseus</name>
    <dbReference type="NCBI Taxonomy" id="68233"/>
    <lineage>
        <taxon>Bacteria</taxon>
        <taxon>Bacillati</taxon>
        <taxon>Actinomycetota</taxon>
        <taxon>Actinomycetes</taxon>
        <taxon>Kitasatosporales</taxon>
        <taxon>Streptomycetaceae</taxon>
        <taxon>Streptomyces</taxon>
    </lineage>
</organism>
<dbReference type="SUPFAM" id="SSF48452">
    <property type="entry name" value="TPR-like"/>
    <property type="match status" value="1"/>
</dbReference>
<dbReference type="PANTHER" id="PTHR47691:SF3">
    <property type="entry name" value="HTH-TYPE TRANSCRIPTIONAL REGULATOR RV0890C-RELATED"/>
    <property type="match status" value="1"/>
</dbReference>
<name>A0A7W7DGD2_9ACTN</name>
<proteinExistence type="predicted"/>
<dbReference type="Gene3D" id="1.25.40.10">
    <property type="entry name" value="Tetratricopeptide repeat domain"/>
    <property type="match status" value="1"/>
</dbReference>
<dbReference type="InterPro" id="IPR011990">
    <property type="entry name" value="TPR-like_helical_dom_sf"/>
</dbReference>
<comment type="caution">
    <text evidence="4">The sequence shown here is derived from an EMBL/GenBank/DDBJ whole genome shotgun (WGS) entry which is preliminary data.</text>
</comment>
<evidence type="ECO:0000256" key="1">
    <source>
        <dbReference type="ARBA" id="ARBA00023012"/>
    </source>
</evidence>
<dbReference type="Pfam" id="PF03704">
    <property type="entry name" value="BTAD"/>
    <property type="match status" value="1"/>
</dbReference>
<dbReference type="CDD" id="cd15831">
    <property type="entry name" value="BTAD"/>
    <property type="match status" value="1"/>
</dbReference>
<accession>A0A7W7DGD2</accession>
<sequence>MTSQVFSATLVRQGRTALEEGAAARAAPLLGEALGLWRGDPLSDLPAHLVRGVVAALDEQSLDALELRIDADLALGRAADVLPELRGLIAGYPLREHFWAQRMPALFHCRRQGEALESHRQVTALLADERGVAPGAGLRQVRQRLLAAAPDLIEVRAARMVPPSRGGDLPVEMTTFVGRETQMAEVRRLLGSARLVTLTGVGGVGRTRLALRAAAEAAPSFADGVRLADLAPLSDADLLDRAVSEALGLRDQSARPAADAVADHLRDRRLLLVLDNCEHLVEHVAGLVLRLARAAPGLRVLATSRQRPGTPGEHVLTVPSLTLPAVEGTTGGASARRNPAVEASDDVAATTGVSAASDADDPLLCSEAVRLLLDRAAASAPRLPAHRPQPPGGGPTVRAAGRHPPRHRTRRGTPERDDGRGDPRAPRRPVPPAVRAAAAHVRPRSPHPSGHRRLELRPVHRRRTAALEPAVRVLGRLRPSSGGSGLRGRGRVPGGRARPAGGAGRQVDRGGQQFR</sequence>
<dbReference type="RefSeq" id="WP_313666676.1">
    <property type="nucleotide sequence ID" value="NZ_JACHMS010000001.1"/>
</dbReference>
<dbReference type="EMBL" id="JACHMS010000001">
    <property type="protein sequence ID" value="MBB4710334.1"/>
    <property type="molecule type" value="Genomic_DNA"/>
</dbReference>
<dbReference type="GO" id="GO:0000160">
    <property type="term" value="P:phosphorelay signal transduction system"/>
    <property type="evidence" value="ECO:0007669"/>
    <property type="project" value="UniProtKB-KW"/>
</dbReference>
<keyword evidence="1" id="KW-0902">Two-component regulatory system</keyword>
<feature type="compositionally biased region" description="Basic residues" evidence="2">
    <location>
        <begin position="400"/>
        <end position="411"/>
    </location>
</feature>
<keyword evidence="5" id="KW-1185">Reference proteome</keyword>
<feature type="compositionally biased region" description="Basic residues" evidence="2">
    <location>
        <begin position="441"/>
        <end position="451"/>
    </location>
</feature>
<evidence type="ECO:0000313" key="5">
    <source>
        <dbReference type="Proteomes" id="UP000565089"/>
    </source>
</evidence>
<dbReference type="GeneID" id="95799680"/>
<evidence type="ECO:0000313" key="4">
    <source>
        <dbReference type="EMBL" id="MBB4710334.1"/>
    </source>
</evidence>
<gene>
    <name evidence="4" type="ORF">BJ965_000216</name>
</gene>